<dbReference type="Pfam" id="PF13202">
    <property type="entry name" value="EF-hand_5"/>
    <property type="match status" value="1"/>
</dbReference>
<reference evidence="4 5" key="1">
    <citation type="submission" date="2019-03" db="EMBL/GenBank/DDBJ databases">
        <title>Genomic Encyclopedia of Archaeal and Bacterial Type Strains, Phase II (KMG-II): from individual species to whole genera.</title>
        <authorList>
            <person name="Goeker M."/>
        </authorList>
    </citation>
    <scope>NUCLEOTIDE SEQUENCE [LARGE SCALE GENOMIC DNA]</scope>
    <source>
        <strain evidence="4 5">DSM 45499</strain>
    </source>
</reference>
<evidence type="ECO:0000256" key="1">
    <source>
        <dbReference type="ARBA" id="ARBA00022723"/>
    </source>
</evidence>
<dbReference type="GO" id="GO:0005509">
    <property type="term" value="F:calcium ion binding"/>
    <property type="evidence" value="ECO:0007669"/>
    <property type="project" value="InterPro"/>
</dbReference>
<feature type="domain" description="EF-hand" evidence="3">
    <location>
        <begin position="101"/>
        <end position="136"/>
    </location>
</feature>
<organism evidence="4 5">
    <name type="scientific">Actinophytocola oryzae</name>
    <dbReference type="NCBI Taxonomy" id="502181"/>
    <lineage>
        <taxon>Bacteria</taxon>
        <taxon>Bacillati</taxon>
        <taxon>Actinomycetota</taxon>
        <taxon>Actinomycetes</taxon>
        <taxon>Pseudonocardiales</taxon>
        <taxon>Pseudonocardiaceae</taxon>
    </lineage>
</organism>
<feature type="domain" description="EF-hand" evidence="3">
    <location>
        <begin position="12"/>
        <end position="47"/>
    </location>
</feature>
<dbReference type="EMBL" id="SOCP01000004">
    <property type="protein sequence ID" value="TDV53898.1"/>
    <property type="molecule type" value="Genomic_DNA"/>
</dbReference>
<keyword evidence="1" id="KW-0479">Metal-binding</keyword>
<sequence length="190" mass="21069">MWATLLHMVSELQRRKTALVFTAMDVDSDGFLEREDFAALTERWTDHRGLAPDSPEAAGLSGIMMGWWKTLLAASDVDRDRKVTVEEVLLVVDRLAADTTPVVATATAMFAAIDADGDGRISAAEYRELIETWNGVPTDTDEVFAELDLDGDGYLSEAEFVELWTEFWAGDDPNAAGTWVFGRFELPLFV</sequence>
<dbReference type="InterPro" id="IPR011992">
    <property type="entry name" value="EF-hand-dom_pair"/>
</dbReference>
<dbReference type="PROSITE" id="PS50222">
    <property type="entry name" value="EF_HAND_2"/>
    <property type="match status" value="3"/>
</dbReference>
<accession>A0A4R7VW80</accession>
<dbReference type="InterPro" id="IPR002048">
    <property type="entry name" value="EF_hand_dom"/>
</dbReference>
<evidence type="ECO:0000313" key="5">
    <source>
        <dbReference type="Proteomes" id="UP000294927"/>
    </source>
</evidence>
<keyword evidence="5" id="KW-1185">Reference proteome</keyword>
<dbReference type="Pfam" id="PF13499">
    <property type="entry name" value="EF-hand_7"/>
    <property type="match status" value="1"/>
</dbReference>
<gene>
    <name evidence="4" type="ORF">CLV71_104366</name>
</gene>
<evidence type="ECO:0000259" key="3">
    <source>
        <dbReference type="PROSITE" id="PS50222"/>
    </source>
</evidence>
<dbReference type="PANTHER" id="PTHR10827:SF98">
    <property type="entry name" value="45 KDA CALCIUM-BINDING PROTEIN"/>
    <property type="match status" value="1"/>
</dbReference>
<keyword evidence="2" id="KW-0677">Repeat</keyword>
<dbReference type="PANTHER" id="PTHR10827">
    <property type="entry name" value="RETICULOCALBIN"/>
    <property type="match status" value="1"/>
</dbReference>
<dbReference type="SUPFAM" id="SSF47473">
    <property type="entry name" value="EF-hand"/>
    <property type="match status" value="1"/>
</dbReference>
<evidence type="ECO:0000256" key="2">
    <source>
        <dbReference type="ARBA" id="ARBA00022737"/>
    </source>
</evidence>
<protein>
    <submittedName>
        <fullName evidence="4">Ca2+-binding EF-hand superfamily protein</fullName>
    </submittedName>
</protein>
<name>A0A4R7VW80_9PSEU</name>
<proteinExistence type="predicted"/>
<dbReference type="AlphaFoldDB" id="A0A4R7VW80"/>
<dbReference type="InterPro" id="IPR018247">
    <property type="entry name" value="EF_Hand_1_Ca_BS"/>
</dbReference>
<dbReference type="Gene3D" id="1.10.238.10">
    <property type="entry name" value="EF-hand"/>
    <property type="match status" value="1"/>
</dbReference>
<feature type="domain" description="EF-hand" evidence="3">
    <location>
        <begin position="141"/>
        <end position="170"/>
    </location>
</feature>
<comment type="caution">
    <text evidence="4">The sequence shown here is derived from an EMBL/GenBank/DDBJ whole genome shotgun (WGS) entry which is preliminary data.</text>
</comment>
<dbReference type="SMART" id="SM00054">
    <property type="entry name" value="EFh"/>
    <property type="match status" value="4"/>
</dbReference>
<evidence type="ECO:0000313" key="4">
    <source>
        <dbReference type="EMBL" id="TDV53898.1"/>
    </source>
</evidence>
<dbReference type="Proteomes" id="UP000294927">
    <property type="component" value="Unassembled WGS sequence"/>
</dbReference>
<dbReference type="PROSITE" id="PS00018">
    <property type="entry name" value="EF_HAND_1"/>
    <property type="match status" value="4"/>
</dbReference>
<dbReference type="CDD" id="cd00051">
    <property type="entry name" value="EFh"/>
    <property type="match status" value="1"/>
</dbReference>